<keyword evidence="4 9" id="KW-0378">Hydrolase</keyword>
<evidence type="ECO:0000256" key="4">
    <source>
        <dbReference type="ARBA" id="ARBA00022801"/>
    </source>
</evidence>
<dbReference type="Gene3D" id="3.90.1150.50">
    <property type="entry name" value="Transcription-repair-coupling factor, D7 domain"/>
    <property type="match status" value="1"/>
</dbReference>
<evidence type="ECO:0000256" key="6">
    <source>
        <dbReference type="ARBA" id="ARBA00022840"/>
    </source>
</evidence>
<evidence type="ECO:0000256" key="1">
    <source>
        <dbReference type="ARBA" id="ARBA00022490"/>
    </source>
</evidence>
<keyword evidence="6 9" id="KW-0067">ATP-binding</keyword>
<evidence type="ECO:0000259" key="11">
    <source>
        <dbReference type="PROSITE" id="PS51194"/>
    </source>
</evidence>
<dbReference type="GO" id="GO:0016787">
    <property type="term" value="F:hydrolase activity"/>
    <property type="evidence" value="ECO:0007669"/>
    <property type="project" value="UniProtKB-KW"/>
</dbReference>
<dbReference type="Pfam" id="PF00270">
    <property type="entry name" value="DEAD"/>
    <property type="match status" value="1"/>
</dbReference>
<comment type="function">
    <text evidence="9">Couples transcription and DNA repair by recognizing RNA polymerase (RNAP) stalled at DNA lesions. Mediates ATP-dependent release of RNAP and its truncated transcript from the DNA, and recruitment of nucleotide excision repair machinery to the damaged site.</text>
</comment>
<dbReference type="PROSITE" id="PS51194">
    <property type="entry name" value="HELICASE_CTER"/>
    <property type="match status" value="1"/>
</dbReference>
<dbReference type="SMART" id="SM00490">
    <property type="entry name" value="HELICc"/>
    <property type="match status" value="1"/>
</dbReference>
<evidence type="ECO:0000313" key="12">
    <source>
        <dbReference type="EMBL" id="GEM89282.1"/>
    </source>
</evidence>
<dbReference type="InterPro" id="IPR004576">
    <property type="entry name" value="Mfd"/>
</dbReference>
<dbReference type="SUPFAM" id="SSF52540">
    <property type="entry name" value="P-loop containing nucleoside triphosphate hydrolases"/>
    <property type="match status" value="3"/>
</dbReference>
<dbReference type="HAMAP" id="MF_00969">
    <property type="entry name" value="TRCF"/>
    <property type="match status" value="1"/>
</dbReference>
<reference evidence="12 13" key="1">
    <citation type="submission" date="2019-07" db="EMBL/GenBank/DDBJ databases">
        <title>Whole genome shotgun sequence of Oceanithermus desulfurans NBRC 100063.</title>
        <authorList>
            <person name="Hosoyama A."/>
            <person name="Uohara A."/>
            <person name="Ohji S."/>
            <person name="Ichikawa N."/>
        </authorList>
    </citation>
    <scope>NUCLEOTIDE SEQUENCE [LARGE SCALE GENOMIC DNA]</scope>
    <source>
        <strain evidence="12 13">NBRC 100063</strain>
    </source>
</reference>
<dbReference type="Gene3D" id="3.40.50.300">
    <property type="entry name" value="P-loop containing nucleotide triphosphate hydrolases"/>
    <property type="match status" value="2"/>
</dbReference>
<dbReference type="InterPro" id="IPR005118">
    <property type="entry name" value="TRCF_C"/>
</dbReference>
<dbReference type="InterPro" id="IPR011545">
    <property type="entry name" value="DEAD/DEAH_box_helicase_dom"/>
</dbReference>
<evidence type="ECO:0000256" key="7">
    <source>
        <dbReference type="ARBA" id="ARBA00023125"/>
    </source>
</evidence>
<dbReference type="PROSITE" id="PS51192">
    <property type="entry name" value="HELICASE_ATP_BIND_1"/>
    <property type="match status" value="1"/>
</dbReference>
<dbReference type="SUPFAM" id="SSF141259">
    <property type="entry name" value="CarD-like"/>
    <property type="match status" value="1"/>
</dbReference>
<evidence type="ECO:0000259" key="10">
    <source>
        <dbReference type="PROSITE" id="PS51192"/>
    </source>
</evidence>
<dbReference type="GO" id="GO:0003684">
    <property type="term" value="F:damaged DNA binding"/>
    <property type="evidence" value="ECO:0007669"/>
    <property type="project" value="InterPro"/>
</dbReference>
<comment type="subcellular location">
    <subcellularLocation>
        <location evidence="9">Cytoplasm</location>
    </subcellularLocation>
</comment>
<dbReference type="Pfam" id="PF02559">
    <property type="entry name" value="CarD_TRCF_RID"/>
    <property type="match status" value="1"/>
</dbReference>
<dbReference type="GO" id="GO:0006355">
    <property type="term" value="P:regulation of DNA-templated transcription"/>
    <property type="evidence" value="ECO:0007669"/>
    <property type="project" value="UniProtKB-UniRule"/>
</dbReference>
<dbReference type="InterPro" id="IPR036101">
    <property type="entry name" value="CarD-like/TRCF_RID_sf"/>
</dbReference>
<dbReference type="SMART" id="SM01058">
    <property type="entry name" value="CarD_TRCF"/>
    <property type="match status" value="1"/>
</dbReference>
<dbReference type="GO" id="GO:0000716">
    <property type="term" value="P:transcription-coupled nucleotide-excision repair, DNA damage recognition"/>
    <property type="evidence" value="ECO:0007669"/>
    <property type="project" value="UniProtKB-UniRule"/>
</dbReference>
<keyword evidence="5" id="KW-0347">Helicase</keyword>
<dbReference type="EMBL" id="BJXN01000004">
    <property type="protein sequence ID" value="GEM89282.1"/>
    <property type="molecule type" value="Genomic_DNA"/>
</dbReference>
<keyword evidence="1 9" id="KW-0963">Cytoplasm</keyword>
<keyword evidence="7 9" id="KW-0238">DNA-binding</keyword>
<dbReference type="Pfam" id="PF03461">
    <property type="entry name" value="TRCF"/>
    <property type="match status" value="1"/>
</dbReference>
<dbReference type="InterPro" id="IPR001650">
    <property type="entry name" value="Helicase_C-like"/>
</dbReference>
<dbReference type="SMART" id="SM00982">
    <property type="entry name" value="TRCF"/>
    <property type="match status" value="1"/>
</dbReference>
<feature type="domain" description="Helicase ATP-binding" evidence="10">
    <location>
        <begin position="469"/>
        <end position="630"/>
    </location>
</feature>
<evidence type="ECO:0000256" key="8">
    <source>
        <dbReference type="ARBA" id="ARBA00023204"/>
    </source>
</evidence>
<sequence length="988" mass="110258">MDVKETAPPAISGRYLPGLPQVARAYLWARAAEPTVLVAPEDRVRLYADLEAFGRGVWVNPGLEAYGFARRVLLDQAAALRPFPRDPEAWRVVFREGERLLRDRLLDKLEKLGYRRDEPGGYTVRGEVLEVADLRLEFFGDTIEAIFVGGERRSRAVLTPASGRAPEATVAALAAYEGTVFLDRPATLSEEIWALLAQREVVAFGLGGPERPVERPPFEPLAPYRARLDRFAADVRGWLEADYRVVLFYRHDRTRAYLSERYLADLPQATLRTVEERPGVQLVPAPFEGGFVHREERTVYLTEPLLFAFGGAAHARSRRVLQAAPEDPGALTVGDYLVHPEHGIGRFEGLESREVLGAVRDYLVLRYAGEGQLYVPVEQLPLLRRHPGTSDEPPRLSSLGRKDWQRAKARAEADAEALAQRLLVLYAKRQQAPGTAYPALPDWDPLIEAGFPHELTEDQARALEDVLRDLETPHPMDRLVSGDVGFGKTEIALRAAHRVVGHGRQVAYLAPTTLLAEQHYRTFAERYAELPVSVALLSRFTPEAEGRRIEAGLAEGRIDVVIGTHRLLSERVRFKQLGLLIVDEEHRFGVAQKERIKEMAEGLDVLSLSATPIPRTLYQALVGLKDVSSIQTPPPGRKPIQTVVAPFDPALVREAVLFEMERGGKAFYVHDRIASIEARARYLEALLPEARIGVVHGHMADREIEEVMRHFARGAFDLLVATTIVESGLDIPEANTILIERADRLGLASLYQLRGRVGRREREAYAYLFHPPRLTEAAERRLAALADLTDLGSGHRLAEKDMEIRGVGNLLGPEQHGHVQAVSFEVYTELLAEAIRKLKGEEVQKPGHTTLDLAVSARIPPAYVPDAGERSRLYGRLAEARGLAELARIVREVRARYGEPPQEAAAFFALARLRILAEQKGVRSITEDGAYLQLVVGRWPLDYDARALRELPFAVEPTRYPPGFRVRKRGLAPADYPEALQRVLYALG</sequence>
<dbReference type="InterPro" id="IPR027417">
    <property type="entry name" value="P-loop_NTPase"/>
</dbReference>
<dbReference type="NCBIfam" id="TIGR00580">
    <property type="entry name" value="mfd"/>
    <property type="match status" value="1"/>
</dbReference>
<organism evidence="12 13">
    <name type="scientific">Oceanithermus desulfurans NBRC 100063</name>
    <dbReference type="NCBI Taxonomy" id="1227550"/>
    <lineage>
        <taxon>Bacteria</taxon>
        <taxon>Thermotogati</taxon>
        <taxon>Deinococcota</taxon>
        <taxon>Deinococci</taxon>
        <taxon>Thermales</taxon>
        <taxon>Thermaceae</taxon>
        <taxon>Oceanithermus</taxon>
    </lineage>
</organism>
<feature type="domain" description="Helicase C-terminal" evidence="11">
    <location>
        <begin position="651"/>
        <end position="808"/>
    </location>
</feature>
<dbReference type="EC" id="3.6.4.-" evidence="9"/>
<dbReference type="AlphaFoldDB" id="A0A511RJZ7"/>
<name>A0A511RJZ7_9DEIN</name>
<dbReference type="Gene3D" id="3.30.2060.10">
    <property type="entry name" value="Penicillin-binding protein 1b domain"/>
    <property type="match status" value="1"/>
</dbReference>
<dbReference type="GO" id="GO:0005737">
    <property type="term" value="C:cytoplasm"/>
    <property type="evidence" value="ECO:0007669"/>
    <property type="project" value="UniProtKB-SubCell"/>
</dbReference>
<protein>
    <recommendedName>
        <fullName evidence="9">Transcription-repair-coupling factor</fullName>
        <shortName evidence="9">TRCF</shortName>
        <ecNumber evidence="9">3.6.4.-</ecNumber>
    </recommendedName>
</protein>
<evidence type="ECO:0000256" key="3">
    <source>
        <dbReference type="ARBA" id="ARBA00022763"/>
    </source>
</evidence>
<dbReference type="InterPro" id="IPR037235">
    <property type="entry name" value="TRCF-like_C_D7"/>
</dbReference>
<comment type="caution">
    <text evidence="12">The sequence shown here is derived from an EMBL/GenBank/DDBJ whole genome shotgun (WGS) entry which is preliminary data.</text>
</comment>
<dbReference type="SMART" id="SM00487">
    <property type="entry name" value="DEXDc"/>
    <property type="match status" value="1"/>
</dbReference>
<dbReference type="InterPro" id="IPR047112">
    <property type="entry name" value="RecG/Mfd"/>
</dbReference>
<evidence type="ECO:0000256" key="2">
    <source>
        <dbReference type="ARBA" id="ARBA00022741"/>
    </source>
</evidence>
<dbReference type="Gene3D" id="2.40.10.170">
    <property type="match status" value="1"/>
</dbReference>
<dbReference type="CDD" id="cd17991">
    <property type="entry name" value="DEXHc_TRCF"/>
    <property type="match status" value="1"/>
</dbReference>
<keyword evidence="2 9" id="KW-0547">Nucleotide-binding</keyword>
<dbReference type="Proteomes" id="UP000321827">
    <property type="component" value="Unassembled WGS sequence"/>
</dbReference>
<dbReference type="PANTHER" id="PTHR47964:SF1">
    <property type="entry name" value="ATP-DEPENDENT DNA HELICASE HOMOLOG RECG, CHLOROPLASTIC"/>
    <property type="match status" value="1"/>
</dbReference>
<comment type="similarity">
    <text evidence="9">In the N-terminal section; belongs to the UvrB family.</text>
</comment>
<dbReference type="SUPFAM" id="SSF143517">
    <property type="entry name" value="TRCF domain-like"/>
    <property type="match status" value="1"/>
</dbReference>
<evidence type="ECO:0000256" key="9">
    <source>
        <dbReference type="HAMAP-Rule" id="MF_00969"/>
    </source>
</evidence>
<evidence type="ECO:0000313" key="13">
    <source>
        <dbReference type="Proteomes" id="UP000321827"/>
    </source>
</evidence>
<proteinExistence type="inferred from homology"/>
<gene>
    <name evidence="9 12" type="primary">mfd</name>
    <name evidence="12" type="ORF">ODE01S_07160</name>
</gene>
<keyword evidence="3 9" id="KW-0227">DNA damage</keyword>
<dbReference type="Pfam" id="PF00271">
    <property type="entry name" value="Helicase_C"/>
    <property type="match status" value="1"/>
</dbReference>
<dbReference type="GO" id="GO:0005524">
    <property type="term" value="F:ATP binding"/>
    <property type="evidence" value="ECO:0007669"/>
    <property type="project" value="UniProtKB-UniRule"/>
</dbReference>
<accession>A0A511RJZ7</accession>
<dbReference type="GO" id="GO:0003678">
    <property type="term" value="F:DNA helicase activity"/>
    <property type="evidence" value="ECO:0007669"/>
    <property type="project" value="TreeGrafter"/>
</dbReference>
<dbReference type="InterPro" id="IPR014001">
    <property type="entry name" value="Helicase_ATP-bd"/>
</dbReference>
<dbReference type="Pfam" id="PF17757">
    <property type="entry name" value="UvrB_inter"/>
    <property type="match status" value="1"/>
</dbReference>
<dbReference type="InterPro" id="IPR003711">
    <property type="entry name" value="CarD-like/TRCF_RID"/>
</dbReference>
<dbReference type="PANTHER" id="PTHR47964">
    <property type="entry name" value="ATP-DEPENDENT DNA HELICASE HOMOLOG RECG, CHLOROPLASTIC"/>
    <property type="match status" value="1"/>
</dbReference>
<comment type="similarity">
    <text evidence="9">In the C-terminal section; belongs to the helicase family. RecG subfamily.</text>
</comment>
<keyword evidence="8 9" id="KW-0234">DNA repair</keyword>
<evidence type="ECO:0000256" key="5">
    <source>
        <dbReference type="ARBA" id="ARBA00022806"/>
    </source>
</evidence>
<dbReference type="InterPro" id="IPR041471">
    <property type="entry name" value="UvrB_inter"/>
</dbReference>